<dbReference type="OrthoDB" id="1683630at2"/>
<reference evidence="2 3" key="1">
    <citation type="submission" date="2016-10" db="EMBL/GenBank/DDBJ databases">
        <authorList>
            <person name="de Groot N.N."/>
        </authorList>
    </citation>
    <scope>NUCLEOTIDE SEQUENCE [LARGE SCALE GENOMIC DNA]</scope>
    <source>
        <strain evidence="2 3">DSM 13305</strain>
    </source>
</reference>
<dbReference type="AlphaFoldDB" id="A0A1H8XC99"/>
<dbReference type="EMBL" id="FODY01000022">
    <property type="protein sequence ID" value="SEP37614.1"/>
    <property type="molecule type" value="Genomic_DNA"/>
</dbReference>
<dbReference type="RefSeq" id="WP_091749664.1">
    <property type="nucleotide sequence ID" value="NZ_FODY01000022.1"/>
</dbReference>
<sequence>MASPEKIIKYVLGELNQNLVLLKNIAQDQNVVVAQNKQIIDLLSQILCKLDNRNDDTDEPDSALPEDTADEP</sequence>
<protein>
    <submittedName>
        <fullName evidence="2">Uncharacterized protein</fullName>
    </submittedName>
</protein>
<name>A0A1H8XC99_9FIRM</name>
<evidence type="ECO:0000313" key="2">
    <source>
        <dbReference type="EMBL" id="SEP37614.1"/>
    </source>
</evidence>
<feature type="region of interest" description="Disordered" evidence="1">
    <location>
        <begin position="51"/>
        <end position="72"/>
    </location>
</feature>
<evidence type="ECO:0000313" key="3">
    <source>
        <dbReference type="Proteomes" id="UP000198847"/>
    </source>
</evidence>
<keyword evidence="3" id="KW-1185">Reference proteome</keyword>
<dbReference type="Proteomes" id="UP000198847">
    <property type="component" value="Unassembled WGS sequence"/>
</dbReference>
<accession>A0A1H8XC99</accession>
<proteinExistence type="predicted"/>
<gene>
    <name evidence="2" type="ORF">SAMN04490178_12240</name>
</gene>
<evidence type="ECO:0000256" key="1">
    <source>
        <dbReference type="SAM" id="MobiDB-lite"/>
    </source>
</evidence>
<organism evidence="2 3">
    <name type="scientific">Propionispora vibrioides</name>
    <dbReference type="NCBI Taxonomy" id="112903"/>
    <lineage>
        <taxon>Bacteria</taxon>
        <taxon>Bacillati</taxon>
        <taxon>Bacillota</taxon>
        <taxon>Negativicutes</taxon>
        <taxon>Selenomonadales</taxon>
        <taxon>Sporomusaceae</taxon>
        <taxon>Propionispora</taxon>
    </lineage>
</organism>